<feature type="compositionally biased region" description="Low complexity" evidence="1">
    <location>
        <begin position="36"/>
        <end position="46"/>
    </location>
</feature>
<evidence type="ECO:0000313" key="2">
    <source>
        <dbReference type="EMBL" id="RSH78974.1"/>
    </source>
</evidence>
<dbReference type="AlphaFoldDB" id="A0A427XJP1"/>
<evidence type="ECO:0000256" key="1">
    <source>
        <dbReference type="SAM" id="MobiDB-lite"/>
    </source>
</evidence>
<reference evidence="2 3" key="1">
    <citation type="submission" date="2018-11" db="EMBL/GenBank/DDBJ databases">
        <title>Genome sequence of Apiotrichum porosum DSM 27194.</title>
        <authorList>
            <person name="Aliyu H."/>
            <person name="Gorte O."/>
            <person name="Ochsenreither K."/>
        </authorList>
    </citation>
    <scope>NUCLEOTIDE SEQUENCE [LARGE SCALE GENOMIC DNA]</scope>
    <source>
        <strain evidence="2 3">DSM 27194</strain>
    </source>
</reference>
<feature type="region of interest" description="Disordered" evidence="1">
    <location>
        <begin position="189"/>
        <end position="223"/>
    </location>
</feature>
<sequence length="258" mass="27280">MAIPAPTIMLCFPPEEDLPPVNVDEAPPTKRRSKSQSKSGKSQSKSNESTPFGKYLTPPKRHSRNPDYVSDPPSPEEDSDCVLANLPGIVSVPITSLITEHGVYPVWCLPPQPTTTSTCCNNRPHTLPPTPPGSPWLLSRTPSITISESTIGVATVCEMSGEQPGAVWCLLPPQPISQLGHAGRMHLVDWEPPAPPSPPFTAPPTPPSSESTAAIGTTPPGMGTFKALVEAAVAAAKELSLETEPSLPQTPPVRGQAM</sequence>
<accession>A0A427XJP1</accession>
<feature type="region of interest" description="Disordered" evidence="1">
    <location>
        <begin position="239"/>
        <end position="258"/>
    </location>
</feature>
<dbReference type="GeneID" id="39586441"/>
<organism evidence="2 3">
    <name type="scientific">Apiotrichum porosum</name>
    <dbReference type="NCBI Taxonomy" id="105984"/>
    <lineage>
        <taxon>Eukaryota</taxon>
        <taxon>Fungi</taxon>
        <taxon>Dikarya</taxon>
        <taxon>Basidiomycota</taxon>
        <taxon>Agaricomycotina</taxon>
        <taxon>Tremellomycetes</taxon>
        <taxon>Trichosporonales</taxon>
        <taxon>Trichosporonaceae</taxon>
        <taxon>Apiotrichum</taxon>
    </lineage>
</organism>
<feature type="region of interest" description="Disordered" evidence="1">
    <location>
        <begin position="1"/>
        <end position="79"/>
    </location>
</feature>
<gene>
    <name evidence="2" type="ORF">EHS24_001898</name>
</gene>
<name>A0A427XJP1_9TREE</name>
<proteinExistence type="predicted"/>
<comment type="caution">
    <text evidence="2">The sequence shown here is derived from an EMBL/GenBank/DDBJ whole genome shotgun (WGS) entry which is preliminary data.</text>
</comment>
<dbReference type="RefSeq" id="XP_028474121.1">
    <property type="nucleotide sequence ID" value="XM_028617658.1"/>
</dbReference>
<evidence type="ECO:0000313" key="3">
    <source>
        <dbReference type="Proteomes" id="UP000279236"/>
    </source>
</evidence>
<dbReference type="EMBL" id="RSCE01000011">
    <property type="protein sequence ID" value="RSH78974.1"/>
    <property type="molecule type" value="Genomic_DNA"/>
</dbReference>
<feature type="compositionally biased region" description="Pro residues" evidence="1">
    <location>
        <begin position="192"/>
        <end position="207"/>
    </location>
</feature>
<dbReference type="Proteomes" id="UP000279236">
    <property type="component" value="Unassembled WGS sequence"/>
</dbReference>
<protein>
    <submittedName>
        <fullName evidence="2">Uncharacterized protein</fullName>
    </submittedName>
</protein>
<keyword evidence="3" id="KW-1185">Reference proteome</keyword>